<dbReference type="Pfam" id="PF00978">
    <property type="entry name" value="RdRP_2"/>
    <property type="match status" value="1"/>
</dbReference>
<evidence type="ECO:0000313" key="12">
    <source>
        <dbReference type="Proteomes" id="UP000204108"/>
    </source>
</evidence>
<evidence type="ECO:0000256" key="4">
    <source>
        <dbReference type="ARBA" id="ARBA00018640"/>
    </source>
</evidence>
<dbReference type="Proteomes" id="UP000204108">
    <property type="component" value="Genome"/>
</dbReference>
<dbReference type="KEGG" id="vg:2943478"/>
<dbReference type="GO" id="GO:0039690">
    <property type="term" value="P:positive stranded viral RNA replication"/>
    <property type="evidence" value="ECO:0007669"/>
    <property type="project" value="InterPro"/>
</dbReference>
<evidence type="ECO:0000313" key="11">
    <source>
        <dbReference type="EMBL" id="AAS86439.1"/>
    </source>
</evidence>
<dbReference type="InterPro" id="IPR047309">
    <property type="entry name" value="Bromoviridae_RdRp"/>
</dbReference>
<evidence type="ECO:0000256" key="5">
    <source>
        <dbReference type="ARBA" id="ARBA00022484"/>
    </source>
</evidence>
<dbReference type="InterPro" id="IPR001788">
    <property type="entry name" value="RNA-dep_RNA_pol_alsuvir"/>
</dbReference>
<keyword evidence="7" id="KW-0548">Nucleotidyltransferase</keyword>
<name>Q6JE41_9BROM</name>
<comment type="subunit">
    <text evidence="2">Interacts with replication protein 1a.</text>
</comment>
<organism evidence="11 12">
    <name type="scientific">Humulus japonicus latent virus</name>
    <dbReference type="NCBI Taxonomy" id="269213"/>
    <lineage>
        <taxon>Viruses</taxon>
        <taxon>Riboviria</taxon>
        <taxon>Orthornavirae</taxon>
        <taxon>Kitrinoviricota</taxon>
        <taxon>Alsuviricetes</taxon>
        <taxon>Martellivirales</taxon>
        <taxon>Bromoviridae</taxon>
        <taxon>Ilarvirus</taxon>
        <taxon>Ilarvirus HJLV</taxon>
    </lineage>
</organism>
<evidence type="ECO:0000259" key="10">
    <source>
        <dbReference type="PROSITE" id="PS50507"/>
    </source>
</evidence>
<dbReference type="OrthoDB" id="1284at10239"/>
<reference evidence="11 12" key="1">
    <citation type="journal article" date="2006" name="Arch. Virol.">
        <title>The complete sequence of the genome of Humulus japonicus latent virus.</title>
        <authorList>
            <person name="Scott S.W."/>
            <person name="Zimmerman M.T."/>
        </authorList>
    </citation>
    <scope>NUCLEOTIDE SEQUENCE [LARGE SCALE GENOMIC DNA]</scope>
</reference>
<evidence type="ECO:0000256" key="2">
    <source>
        <dbReference type="ARBA" id="ARBA00011754"/>
    </source>
</evidence>
<dbReference type="EMBL" id="AY500237">
    <property type="protein sequence ID" value="AAS86439.1"/>
    <property type="molecule type" value="Genomic_RNA"/>
</dbReference>
<keyword evidence="8" id="KW-0547">Nucleotide-binding</keyword>
<keyword evidence="5" id="KW-0696">RNA-directed RNA polymerase</keyword>
<evidence type="ECO:0000256" key="3">
    <source>
        <dbReference type="ARBA" id="ARBA00012494"/>
    </source>
</evidence>
<evidence type="ECO:0000256" key="7">
    <source>
        <dbReference type="ARBA" id="ARBA00022695"/>
    </source>
</evidence>
<evidence type="ECO:0000256" key="6">
    <source>
        <dbReference type="ARBA" id="ARBA00022679"/>
    </source>
</evidence>
<dbReference type="EC" id="2.7.7.48" evidence="3"/>
<dbReference type="GeneID" id="2943478"/>
<dbReference type="GO" id="GO:0000166">
    <property type="term" value="F:nucleotide binding"/>
    <property type="evidence" value="ECO:0007669"/>
    <property type="project" value="UniProtKB-KW"/>
</dbReference>
<keyword evidence="12" id="KW-1185">Reference proteome</keyword>
<keyword evidence="6" id="KW-0808">Transferase</keyword>
<dbReference type="GO" id="GO:0006351">
    <property type="term" value="P:DNA-templated transcription"/>
    <property type="evidence" value="ECO:0007669"/>
    <property type="project" value="InterPro"/>
</dbReference>
<keyword evidence="9" id="KW-0693">Viral RNA replication</keyword>
<feature type="domain" description="RdRp catalytic" evidence="10">
    <location>
        <begin position="583"/>
        <end position="698"/>
    </location>
</feature>
<evidence type="ECO:0000256" key="8">
    <source>
        <dbReference type="ARBA" id="ARBA00022741"/>
    </source>
</evidence>
<sequence length="853" mass="98144">MASFKDIVNALFASAQQKLGLSVPLLTGDKIIVNMPSNQKKKMELVAVPLLRENVRFSRETLVVFLRHPCLANMLNQWEFWAWEFNEELLPYGCSVTRVKDICVDGPYEDKSGYFHGSYTYAENSVYVDDYQVELCPLDDNMPPESVYEEGECSSKYQEVPPCEDVNLDGEEGENVGLLDMPEKDFQSLMHTRLQHLRDVGCSINLSGRGIPVIPIVAGGFSETTRLNPRHAESERVFKDRLEGPELKWAGPVFKDNLRAHSVDDMDVREWVAINRPIPKKKLPMKISGSIDAPLLNVREVSPVLNLVNNYIPKYQMLDWHALAKFINNYQAKEKPMDIKITSRGFANRHVFQQALDEILPHHHKFDDSFFQTMVECDDISIELSRCRLDLSVFNSWEKGSNKVKPMINSGVANRRFSTQREAMLAVQKRNMNVPNLAHCTDIPAVVAEVVDKFFKVIIDPDKLSQFPGFISEGELAYFEDYLRGKQPDPEMLKDPLCFQRLDKYRHMMKNNMKPVEDHSLNSERALMSTITYHEKGTIMSTSPIFLMAANRILMCLSDKVKIPTGKYHQLFSLDAHVLKHVKHWKEIDFSKFDKSQGELHHYLQREIFIRIGVPMNFIDAWVPQVTRSFISDPSNGLFFNVDFQRRTGDACTYLGNTLVTLCVLCHVYDLGDANVLSVVASGDDCLIGSYEKLDQSREYLCSTLFNFEAKFPYNQPFICSKFLIIAEMMDGREEVIAVPNPIKLLIKLGSKLNPEDFDEWFLAWRDHIHYFQNAHIVDQIVDLVEVRTGVRNTQCLRLALESFPHVFRSKKAVMREFFCMEEIESIERNRQIKAIKALNKKFKLPRSTTHVC</sequence>
<dbReference type="CDD" id="cd23252">
    <property type="entry name" value="Bromoviridae_RdRp"/>
    <property type="match status" value="1"/>
</dbReference>
<proteinExistence type="predicted"/>
<dbReference type="PROSITE" id="PS50507">
    <property type="entry name" value="RDRP_SSRNA_POS"/>
    <property type="match status" value="1"/>
</dbReference>
<dbReference type="SUPFAM" id="SSF56672">
    <property type="entry name" value="DNA/RNA polymerases"/>
    <property type="match status" value="1"/>
</dbReference>
<comment type="function">
    <text evidence="1">RNA-dependent RNA polymerase which replicates the viral genome composed of 3 RNA segments, RNA1, RNA2 and RNA3.</text>
</comment>
<dbReference type="InterPro" id="IPR043502">
    <property type="entry name" value="DNA/RNA_pol_sf"/>
</dbReference>
<dbReference type="GO" id="GO:0003723">
    <property type="term" value="F:RNA binding"/>
    <property type="evidence" value="ECO:0007669"/>
    <property type="project" value="InterPro"/>
</dbReference>
<protein>
    <recommendedName>
        <fullName evidence="4">RNA-directed RNA polymerase 2a</fullName>
        <ecNumber evidence="3">2.7.7.48</ecNumber>
    </recommendedName>
</protein>
<accession>Q6JE41</accession>
<evidence type="ECO:0000256" key="9">
    <source>
        <dbReference type="ARBA" id="ARBA00022953"/>
    </source>
</evidence>
<dbReference type="GO" id="GO:0003968">
    <property type="term" value="F:RNA-directed RNA polymerase activity"/>
    <property type="evidence" value="ECO:0007669"/>
    <property type="project" value="UniProtKB-KW"/>
</dbReference>
<dbReference type="InterPro" id="IPR007094">
    <property type="entry name" value="RNA-dir_pol_PSvirus"/>
</dbReference>
<dbReference type="RefSeq" id="YP_054423.1">
    <property type="nucleotide sequence ID" value="NC_006065.1"/>
</dbReference>
<evidence type="ECO:0000256" key="1">
    <source>
        <dbReference type="ARBA" id="ARBA00002542"/>
    </source>
</evidence>